<feature type="domain" description="TauD/TfdA-like" evidence="2">
    <location>
        <begin position="115"/>
        <end position="359"/>
    </location>
</feature>
<dbReference type="Proteomes" id="UP001444661">
    <property type="component" value="Unassembled WGS sequence"/>
</dbReference>
<dbReference type="SUPFAM" id="SSF51197">
    <property type="entry name" value="Clavaminate synthase-like"/>
    <property type="match status" value="1"/>
</dbReference>
<keyword evidence="4" id="KW-1185">Reference proteome</keyword>
<protein>
    <recommendedName>
        <fullName evidence="2">TauD/TfdA-like domain-containing protein</fullName>
    </recommendedName>
</protein>
<dbReference type="Pfam" id="PF02668">
    <property type="entry name" value="TauD"/>
    <property type="match status" value="1"/>
</dbReference>
<dbReference type="InterPro" id="IPR050411">
    <property type="entry name" value="AlphaKG_dependent_hydroxylases"/>
</dbReference>
<evidence type="ECO:0000313" key="3">
    <source>
        <dbReference type="EMBL" id="KAK8016863.1"/>
    </source>
</evidence>
<dbReference type="Gene3D" id="3.60.130.10">
    <property type="entry name" value="Clavaminate synthase-like"/>
    <property type="match status" value="1"/>
</dbReference>
<accession>A0ABR1RRL1</accession>
<reference evidence="3 4" key="1">
    <citation type="submission" date="2023-01" db="EMBL/GenBank/DDBJ databases">
        <title>Analysis of 21 Apiospora genomes using comparative genomics revels a genus with tremendous synthesis potential of carbohydrate active enzymes and secondary metabolites.</title>
        <authorList>
            <person name="Sorensen T."/>
        </authorList>
    </citation>
    <scope>NUCLEOTIDE SEQUENCE [LARGE SCALE GENOMIC DNA]</scope>
    <source>
        <strain evidence="3 4">CBS 33761</strain>
    </source>
</reference>
<gene>
    <name evidence="3" type="ORF">PG993_015052</name>
</gene>
<sequence>MASAVAPSLQPLAELPRVDSVSATPMISYPSIEAKFETDKYLLREAMLVMRKDNHECLPRGYPNTIRTPAVWTSDTLDVEEITHRASQTDVRELENAVHSFKASKLGLNELSPGTFPLPNLGYKLREVSKTIHEGRGAAIIKGLCPSDYTMEDNIIMFAGLSSYVGDQRGRQSALGDVLTHLYSTRDKSIQDPRPGLSTHGLPFHNDHCDILALYVMETAVKGGKTRWASGGQIYNEMARTKPQAIKVLAEGDWPHETPTKAVKYLPLMFQNPDEAPFLSFTRFALTGLPTYPRGPDSPELSPEQADALDTLQYLAEKHAVEIEQEKGDILLLNNRDVLHARDRIEDSPDTSQRHLLRLCLRDTEYGRPIPEDLKRRWGDIFDNDQNEHGKWVIDKDHDSSFVSSSKFDALFTNDETTGSHG</sequence>
<dbReference type="EMBL" id="JAQQWK010000014">
    <property type="protein sequence ID" value="KAK8016863.1"/>
    <property type="molecule type" value="Genomic_DNA"/>
</dbReference>
<keyword evidence="1" id="KW-0560">Oxidoreductase</keyword>
<organism evidence="3 4">
    <name type="scientific">Apiospora rasikravindrae</name>
    <dbReference type="NCBI Taxonomy" id="990691"/>
    <lineage>
        <taxon>Eukaryota</taxon>
        <taxon>Fungi</taxon>
        <taxon>Dikarya</taxon>
        <taxon>Ascomycota</taxon>
        <taxon>Pezizomycotina</taxon>
        <taxon>Sordariomycetes</taxon>
        <taxon>Xylariomycetidae</taxon>
        <taxon>Amphisphaeriales</taxon>
        <taxon>Apiosporaceae</taxon>
        <taxon>Apiospora</taxon>
    </lineage>
</organism>
<dbReference type="InterPro" id="IPR003819">
    <property type="entry name" value="TauD/TfdA-like"/>
</dbReference>
<name>A0ABR1RRL1_9PEZI</name>
<proteinExistence type="predicted"/>
<dbReference type="PANTHER" id="PTHR10696">
    <property type="entry name" value="GAMMA-BUTYROBETAINE HYDROXYLASE-RELATED"/>
    <property type="match status" value="1"/>
</dbReference>
<evidence type="ECO:0000256" key="1">
    <source>
        <dbReference type="ARBA" id="ARBA00023002"/>
    </source>
</evidence>
<evidence type="ECO:0000259" key="2">
    <source>
        <dbReference type="Pfam" id="PF02668"/>
    </source>
</evidence>
<dbReference type="PANTHER" id="PTHR10696:SF54">
    <property type="entry name" value="FAMILY OXIDOREDUCTASE, PUTATIVE (AFU_ORTHOLOGUE AFUA_4G13850)-RELATED"/>
    <property type="match status" value="1"/>
</dbReference>
<evidence type="ECO:0000313" key="4">
    <source>
        <dbReference type="Proteomes" id="UP001444661"/>
    </source>
</evidence>
<comment type="caution">
    <text evidence="3">The sequence shown here is derived from an EMBL/GenBank/DDBJ whole genome shotgun (WGS) entry which is preliminary data.</text>
</comment>
<dbReference type="InterPro" id="IPR042098">
    <property type="entry name" value="TauD-like_sf"/>
</dbReference>